<evidence type="ECO:0000313" key="2">
    <source>
        <dbReference type="EMBL" id="RPF49575.1"/>
    </source>
</evidence>
<gene>
    <name evidence="2" type="ORF">EDD75_0392</name>
</gene>
<sequence>MDWIIARLLIRWAAISLSLLFLFKQFTDNPAVIMVALFIGGSLSFWWEEREIDDWIVKEIGALKKKLKESRRKEALPWEQLTQAERKGRFLDFTLSENNGLVIRKAEGRATPEKFSLSPASSLDVELFRLRSLGRKPHLTVRLRNGTELVGACRTYTFTITRRRMPLNSFRGGMRLKFMVK</sequence>
<reference evidence="2 3" key="1">
    <citation type="submission" date="2018-11" db="EMBL/GenBank/DDBJ databases">
        <title>Genomic Encyclopedia of Type Strains, Phase IV (KMG-IV): sequencing the most valuable type-strain genomes for metagenomic binning, comparative biology and taxonomic classification.</title>
        <authorList>
            <person name="Goeker M."/>
        </authorList>
    </citation>
    <scope>NUCLEOTIDE SEQUENCE [LARGE SCALE GENOMIC DNA]</scope>
    <source>
        <strain evidence="2 3">DSM 102936</strain>
    </source>
</reference>
<keyword evidence="1" id="KW-0472">Membrane</keyword>
<evidence type="ECO:0000313" key="3">
    <source>
        <dbReference type="Proteomes" id="UP000282654"/>
    </source>
</evidence>
<protein>
    <submittedName>
        <fullName evidence="2">Uncharacterized protein</fullName>
    </submittedName>
</protein>
<keyword evidence="3" id="KW-1185">Reference proteome</keyword>
<name>A0A3N5BUK8_9THEO</name>
<feature type="transmembrane region" description="Helical" evidence="1">
    <location>
        <begin position="6"/>
        <end position="23"/>
    </location>
</feature>
<accession>A0A3N5BUK8</accession>
<dbReference type="EMBL" id="RKRE01000001">
    <property type="protein sequence ID" value="RPF49575.1"/>
    <property type="molecule type" value="Genomic_DNA"/>
</dbReference>
<dbReference type="Proteomes" id="UP000282654">
    <property type="component" value="Unassembled WGS sequence"/>
</dbReference>
<feature type="transmembrane region" description="Helical" evidence="1">
    <location>
        <begin position="30"/>
        <end position="47"/>
    </location>
</feature>
<proteinExistence type="predicted"/>
<keyword evidence="1" id="KW-0812">Transmembrane</keyword>
<organism evidence="2 3">
    <name type="scientific">Thermodesulfitimonas autotrophica</name>
    <dbReference type="NCBI Taxonomy" id="1894989"/>
    <lineage>
        <taxon>Bacteria</taxon>
        <taxon>Bacillati</taxon>
        <taxon>Bacillota</taxon>
        <taxon>Clostridia</taxon>
        <taxon>Thermoanaerobacterales</taxon>
        <taxon>Thermoanaerobacteraceae</taxon>
        <taxon>Thermodesulfitimonas</taxon>
    </lineage>
</organism>
<evidence type="ECO:0000256" key="1">
    <source>
        <dbReference type="SAM" id="Phobius"/>
    </source>
</evidence>
<comment type="caution">
    <text evidence="2">The sequence shown here is derived from an EMBL/GenBank/DDBJ whole genome shotgun (WGS) entry which is preliminary data.</text>
</comment>
<dbReference type="AlphaFoldDB" id="A0A3N5BUK8"/>
<keyword evidence="1" id="KW-1133">Transmembrane helix</keyword>